<sequence length="59" mass="6435">MEVAGFRKLPSLIPGGLDRLDQRGMARFRRPPALVKGGFDASDRQPLTCFAQQMTGASD</sequence>
<accession>A0ABY1ECU2</accession>
<evidence type="ECO:0000313" key="1">
    <source>
        <dbReference type="EMBL" id="SFH47042.1"/>
    </source>
</evidence>
<dbReference type="Proteomes" id="UP000199681">
    <property type="component" value="Unassembled WGS sequence"/>
</dbReference>
<gene>
    <name evidence="1" type="ORF">SAMN05216274_1062</name>
</gene>
<reference evidence="1 2" key="1">
    <citation type="submission" date="2016-10" db="EMBL/GenBank/DDBJ databases">
        <authorList>
            <person name="Varghese N."/>
            <person name="Submissions S."/>
        </authorList>
    </citation>
    <scope>NUCLEOTIDE SEQUENCE [LARGE SCALE GENOMIC DNA]</scope>
    <source>
        <strain evidence="1 2">GMCC 1.11211</strain>
    </source>
</reference>
<organism evidence="1 2">
    <name type="scientific">Cryobacterium levicorallinum</name>
    <dbReference type="NCBI Taxonomy" id="995038"/>
    <lineage>
        <taxon>Bacteria</taxon>
        <taxon>Bacillati</taxon>
        <taxon>Actinomycetota</taxon>
        <taxon>Actinomycetes</taxon>
        <taxon>Micrococcales</taxon>
        <taxon>Microbacteriaceae</taxon>
        <taxon>Cryobacterium</taxon>
    </lineage>
</organism>
<protein>
    <submittedName>
        <fullName evidence="1">Uncharacterized protein</fullName>
    </submittedName>
</protein>
<comment type="caution">
    <text evidence="1">The sequence shown here is derived from an EMBL/GenBank/DDBJ whole genome shotgun (WGS) entry which is preliminary data.</text>
</comment>
<dbReference type="EMBL" id="FOPW01000006">
    <property type="protein sequence ID" value="SFH47042.1"/>
    <property type="molecule type" value="Genomic_DNA"/>
</dbReference>
<keyword evidence="2" id="KW-1185">Reference proteome</keyword>
<proteinExistence type="predicted"/>
<evidence type="ECO:0000313" key="2">
    <source>
        <dbReference type="Proteomes" id="UP000199681"/>
    </source>
</evidence>
<name>A0ABY1ECU2_9MICO</name>